<accession>A0A1H8YGE1</accession>
<evidence type="ECO:0000313" key="1">
    <source>
        <dbReference type="EMBL" id="SEP51186.1"/>
    </source>
</evidence>
<dbReference type="STRING" id="394193.SAMN04489732_115180"/>
<protein>
    <submittedName>
        <fullName evidence="1">Uncharacterized protein</fullName>
    </submittedName>
</protein>
<evidence type="ECO:0000313" key="2">
    <source>
        <dbReference type="Proteomes" id="UP000198582"/>
    </source>
</evidence>
<gene>
    <name evidence="1" type="ORF">SAMN04489732_115180</name>
</gene>
<reference evidence="1 2" key="1">
    <citation type="submission" date="2016-10" db="EMBL/GenBank/DDBJ databases">
        <authorList>
            <person name="de Groot N.N."/>
        </authorList>
    </citation>
    <scope>NUCLEOTIDE SEQUENCE [LARGE SCALE GENOMIC DNA]</scope>
    <source>
        <strain evidence="1 2">DSM 44993</strain>
    </source>
</reference>
<dbReference type="AlphaFoldDB" id="A0A1H8YGE1"/>
<dbReference type="Proteomes" id="UP000198582">
    <property type="component" value="Unassembled WGS sequence"/>
</dbReference>
<sequence length="64" mass="6966">MLEPALDLDRPLPLSMFNAPFAPARTGFDWLSRDEAQVDAHVADPLCLAYVLAWTAKAVCPAPV</sequence>
<name>A0A1H8YGE1_9PSEU</name>
<dbReference type="EMBL" id="FOEF01000015">
    <property type="protein sequence ID" value="SEP51186.1"/>
    <property type="molecule type" value="Genomic_DNA"/>
</dbReference>
<dbReference type="RefSeq" id="WP_177231605.1">
    <property type="nucleotide sequence ID" value="NZ_FOEF01000015.1"/>
</dbReference>
<proteinExistence type="predicted"/>
<keyword evidence="2" id="KW-1185">Reference proteome</keyword>
<organism evidence="1 2">
    <name type="scientific">Amycolatopsis saalfeldensis</name>
    <dbReference type="NCBI Taxonomy" id="394193"/>
    <lineage>
        <taxon>Bacteria</taxon>
        <taxon>Bacillati</taxon>
        <taxon>Actinomycetota</taxon>
        <taxon>Actinomycetes</taxon>
        <taxon>Pseudonocardiales</taxon>
        <taxon>Pseudonocardiaceae</taxon>
        <taxon>Amycolatopsis</taxon>
    </lineage>
</organism>